<gene>
    <name evidence="2" type="ORF">FHP91_00875</name>
</gene>
<dbReference type="AlphaFoldDB" id="A0A557R2C7"/>
<sequence length="235" mass="23979">MIGSGTGGSGTGGTGWGSPGGTGGGPGCGGAGGGAGGSGPGPCGGRSGSGDKGGSPGLGAAARNGALQAVIGSPPSSHRPDICRARRAGQPPGTLHRHLNFRPVMPAPVPACLHRQMPPRRPNPWPAHRSHRTDGRPTGGHPARRTSRCSTTNSTTPTAFSFSAWIGVPTAARIRRTSAGHQCRCQPADQPQRRGDRHPAQDLLGHRRIPTLAMVMICRATTAHRGTPKRRETPA</sequence>
<evidence type="ECO:0000256" key="1">
    <source>
        <dbReference type="SAM" id="MobiDB-lite"/>
    </source>
</evidence>
<reference evidence="2 3" key="1">
    <citation type="submission" date="2019-07" db="EMBL/GenBank/DDBJ databases">
        <title>The pathways for chlorine oxyanion respiration interact through the shared metabolite chlorate.</title>
        <authorList>
            <person name="Barnum T.P."/>
            <person name="Cheng Y."/>
            <person name="Hill K.A."/>
            <person name="Lucas L.N."/>
            <person name="Carlson H.K."/>
            <person name="Coates J.D."/>
        </authorList>
    </citation>
    <scope>NUCLEOTIDE SEQUENCE [LARGE SCALE GENOMIC DNA]</scope>
    <source>
        <strain evidence="2 3">SFB-3</strain>
    </source>
</reference>
<evidence type="ECO:0000313" key="3">
    <source>
        <dbReference type="Proteomes" id="UP000319502"/>
    </source>
</evidence>
<name>A0A557R2C7_9RHOO</name>
<organism evidence="2 3">
    <name type="scientific">Denitromonas halophila</name>
    <dbReference type="NCBI Taxonomy" id="1629404"/>
    <lineage>
        <taxon>Bacteria</taxon>
        <taxon>Pseudomonadati</taxon>
        <taxon>Pseudomonadota</taxon>
        <taxon>Betaproteobacteria</taxon>
        <taxon>Rhodocyclales</taxon>
        <taxon>Zoogloeaceae</taxon>
        <taxon>Denitromonas</taxon>
    </lineage>
</organism>
<feature type="region of interest" description="Disordered" evidence="1">
    <location>
        <begin position="115"/>
        <end position="156"/>
    </location>
</feature>
<feature type="region of interest" description="Disordered" evidence="1">
    <location>
        <begin position="1"/>
        <end position="100"/>
    </location>
</feature>
<protein>
    <submittedName>
        <fullName evidence="2">Uncharacterized protein</fullName>
    </submittedName>
</protein>
<evidence type="ECO:0000313" key="2">
    <source>
        <dbReference type="EMBL" id="TVO59302.1"/>
    </source>
</evidence>
<dbReference type="EMBL" id="VMNK01000002">
    <property type="protein sequence ID" value="TVO59302.1"/>
    <property type="molecule type" value="Genomic_DNA"/>
</dbReference>
<comment type="caution">
    <text evidence="2">The sequence shown here is derived from an EMBL/GenBank/DDBJ whole genome shotgun (WGS) entry which is preliminary data.</text>
</comment>
<keyword evidence="3" id="KW-1185">Reference proteome</keyword>
<feature type="compositionally biased region" description="Gly residues" evidence="1">
    <location>
        <begin position="1"/>
        <end position="57"/>
    </location>
</feature>
<dbReference type="Proteomes" id="UP000319502">
    <property type="component" value="Unassembled WGS sequence"/>
</dbReference>
<feature type="region of interest" description="Disordered" evidence="1">
    <location>
        <begin position="179"/>
        <end position="207"/>
    </location>
</feature>
<accession>A0A557R2C7</accession>
<feature type="compositionally biased region" description="Basic and acidic residues" evidence="1">
    <location>
        <begin position="191"/>
        <end position="200"/>
    </location>
</feature>
<proteinExistence type="predicted"/>